<name>A0AAV0J1Q7_9ROSI</name>
<dbReference type="EMBL" id="CAMGYJ010000004">
    <property type="protein sequence ID" value="CAI0403808.1"/>
    <property type="molecule type" value="Genomic_DNA"/>
</dbReference>
<keyword evidence="4" id="KW-1185">Reference proteome</keyword>
<gene>
    <name evidence="2" type="ORF">LITE_LOCUS12213</name>
    <name evidence="3" type="ORF">LITE_LOCUS50605</name>
</gene>
<dbReference type="AlphaFoldDB" id="A0AAV0J1Q7"/>
<dbReference type="Proteomes" id="UP001154282">
    <property type="component" value="Unassembled WGS sequence"/>
</dbReference>
<evidence type="ECO:0000313" key="2">
    <source>
        <dbReference type="EMBL" id="CAI0403808.1"/>
    </source>
</evidence>
<dbReference type="EMBL" id="CAMGYJ010000011">
    <property type="protein sequence ID" value="CAI0625851.1"/>
    <property type="molecule type" value="Genomic_DNA"/>
</dbReference>
<proteinExistence type="predicted"/>
<reference evidence="2" key="1">
    <citation type="submission" date="2022-08" db="EMBL/GenBank/DDBJ databases">
        <authorList>
            <person name="Gutierrez-Valencia J."/>
        </authorList>
    </citation>
    <scope>NUCLEOTIDE SEQUENCE</scope>
</reference>
<protein>
    <submittedName>
        <fullName evidence="2">Uncharacterized protein</fullName>
    </submittedName>
</protein>
<feature type="compositionally biased region" description="Gly residues" evidence="1">
    <location>
        <begin position="12"/>
        <end position="34"/>
    </location>
</feature>
<feature type="compositionally biased region" description="Basic and acidic residues" evidence="1">
    <location>
        <begin position="1"/>
        <end position="11"/>
    </location>
</feature>
<sequence length="34" mass="3226">MTRLVGHHDGDWAGGGGCASDESGGGVGRGDALA</sequence>
<evidence type="ECO:0000313" key="3">
    <source>
        <dbReference type="EMBL" id="CAI0625851.1"/>
    </source>
</evidence>
<comment type="caution">
    <text evidence="2">The sequence shown here is derived from an EMBL/GenBank/DDBJ whole genome shotgun (WGS) entry which is preliminary data.</text>
</comment>
<organism evidence="2 4">
    <name type="scientific">Linum tenue</name>
    <dbReference type="NCBI Taxonomy" id="586396"/>
    <lineage>
        <taxon>Eukaryota</taxon>
        <taxon>Viridiplantae</taxon>
        <taxon>Streptophyta</taxon>
        <taxon>Embryophyta</taxon>
        <taxon>Tracheophyta</taxon>
        <taxon>Spermatophyta</taxon>
        <taxon>Magnoliopsida</taxon>
        <taxon>eudicotyledons</taxon>
        <taxon>Gunneridae</taxon>
        <taxon>Pentapetalae</taxon>
        <taxon>rosids</taxon>
        <taxon>fabids</taxon>
        <taxon>Malpighiales</taxon>
        <taxon>Linaceae</taxon>
        <taxon>Linum</taxon>
    </lineage>
</organism>
<evidence type="ECO:0000256" key="1">
    <source>
        <dbReference type="SAM" id="MobiDB-lite"/>
    </source>
</evidence>
<evidence type="ECO:0000313" key="4">
    <source>
        <dbReference type="Proteomes" id="UP001154282"/>
    </source>
</evidence>
<accession>A0AAV0J1Q7</accession>
<feature type="region of interest" description="Disordered" evidence="1">
    <location>
        <begin position="1"/>
        <end position="34"/>
    </location>
</feature>